<dbReference type="GO" id="GO:0008270">
    <property type="term" value="F:zinc ion binding"/>
    <property type="evidence" value="ECO:0007669"/>
    <property type="project" value="UniProtKB-KW"/>
</dbReference>
<evidence type="ECO:0000256" key="3">
    <source>
        <dbReference type="ARBA" id="ARBA00022771"/>
    </source>
</evidence>
<evidence type="ECO:0000259" key="7">
    <source>
        <dbReference type="SMART" id="SM00249"/>
    </source>
</evidence>
<dbReference type="PROSITE" id="PS01359">
    <property type="entry name" value="ZF_PHD_1"/>
    <property type="match status" value="1"/>
</dbReference>
<evidence type="ECO:0000313" key="8">
    <source>
        <dbReference type="EMBL" id="RZB87724.1"/>
    </source>
</evidence>
<comment type="subcellular location">
    <subcellularLocation>
        <location evidence="1">Nucleus</location>
    </subcellularLocation>
</comment>
<keyword evidence="2" id="KW-0479">Metal-binding</keyword>
<feature type="compositionally biased region" description="Basic and acidic residues" evidence="6">
    <location>
        <begin position="1156"/>
        <end position="1174"/>
    </location>
</feature>
<comment type="caution">
    <text evidence="8">The sequence shown here is derived from an EMBL/GenBank/DDBJ whole genome shotgun (WGS) entry which is preliminary data.</text>
</comment>
<feature type="region of interest" description="Disordered" evidence="6">
    <location>
        <begin position="276"/>
        <end position="297"/>
    </location>
</feature>
<feature type="region of interest" description="Disordered" evidence="6">
    <location>
        <begin position="1127"/>
        <end position="1244"/>
    </location>
</feature>
<feature type="compositionally biased region" description="Polar residues" evidence="6">
    <location>
        <begin position="784"/>
        <end position="809"/>
    </location>
</feature>
<feature type="compositionally biased region" description="Polar residues" evidence="6">
    <location>
        <begin position="867"/>
        <end position="876"/>
    </location>
</feature>
<keyword evidence="5" id="KW-0539">Nucleus</keyword>
<dbReference type="InterPro" id="IPR011011">
    <property type="entry name" value="Znf_FYVE_PHD"/>
</dbReference>
<dbReference type="AlphaFoldDB" id="A0A445INZ4"/>
<feature type="compositionally biased region" description="Polar residues" evidence="6">
    <location>
        <begin position="925"/>
        <end position="934"/>
    </location>
</feature>
<evidence type="ECO:0000256" key="5">
    <source>
        <dbReference type="ARBA" id="ARBA00023242"/>
    </source>
</evidence>
<accession>A0A445INZ4</accession>
<dbReference type="InterPro" id="IPR013083">
    <property type="entry name" value="Znf_RING/FYVE/PHD"/>
</dbReference>
<feature type="compositionally biased region" description="Polar residues" evidence="6">
    <location>
        <begin position="1235"/>
        <end position="1244"/>
    </location>
</feature>
<feature type="region of interest" description="Disordered" evidence="6">
    <location>
        <begin position="1020"/>
        <end position="1062"/>
    </location>
</feature>
<dbReference type="Pfam" id="PF24659">
    <property type="entry name" value="DUF7648"/>
    <property type="match status" value="1"/>
</dbReference>
<feature type="compositionally biased region" description="Basic and acidic residues" evidence="6">
    <location>
        <begin position="972"/>
        <end position="991"/>
    </location>
</feature>
<dbReference type="InterPro" id="IPR019786">
    <property type="entry name" value="Zinc_finger_PHD-type_CS"/>
</dbReference>
<feature type="region of interest" description="Disordered" evidence="6">
    <location>
        <begin position="1"/>
        <end position="81"/>
    </location>
</feature>
<dbReference type="PANTHER" id="PTHR14571:SF9">
    <property type="entry name" value="HISTONE-LYSINE N-METHYLTRANSFERASE SET-26-RELATED"/>
    <property type="match status" value="1"/>
</dbReference>
<organism evidence="8 9">
    <name type="scientific">Glycine soja</name>
    <name type="common">Wild soybean</name>
    <dbReference type="NCBI Taxonomy" id="3848"/>
    <lineage>
        <taxon>Eukaryota</taxon>
        <taxon>Viridiplantae</taxon>
        <taxon>Streptophyta</taxon>
        <taxon>Embryophyta</taxon>
        <taxon>Tracheophyta</taxon>
        <taxon>Spermatophyta</taxon>
        <taxon>Magnoliopsida</taxon>
        <taxon>eudicotyledons</taxon>
        <taxon>Gunneridae</taxon>
        <taxon>Pentapetalae</taxon>
        <taxon>rosids</taxon>
        <taxon>fabids</taxon>
        <taxon>Fabales</taxon>
        <taxon>Fabaceae</taxon>
        <taxon>Papilionoideae</taxon>
        <taxon>50 kb inversion clade</taxon>
        <taxon>NPAAA clade</taxon>
        <taxon>indigoferoid/millettioid clade</taxon>
        <taxon>Phaseoleae</taxon>
        <taxon>Glycine</taxon>
        <taxon>Glycine subgen. Soja</taxon>
    </lineage>
</organism>
<evidence type="ECO:0000256" key="2">
    <source>
        <dbReference type="ARBA" id="ARBA00022723"/>
    </source>
</evidence>
<feature type="compositionally biased region" description="Low complexity" evidence="6">
    <location>
        <begin position="877"/>
        <end position="891"/>
    </location>
</feature>
<dbReference type="InterPro" id="IPR001965">
    <property type="entry name" value="Znf_PHD"/>
</dbReference>
<feature type="region of interest" description="Disordered" evidence="6">
    <location>
        <begin position="910"/>
        <end position="993"/>
    </location>
</feature>
<name>A0A445INZ4_GLYSO</name>
<feature type="compositionally biased region" description="Low complexity" evidence="6">
    <location>
        <begin position="13"/>
        <end position="30"/>
    </location>
</feature>
<dbReference type="GO" id="GO:0005634">
    <property type="term" value="C:nucleus"/>
    <property type="evidence" value="ECO:0007669"/>
    <property type="project" value="UniProtKB-SubCell"/>
</dbReference>
<feature type="compositionally biased region" description="Polar residues" evidence="6">
    <location>
        <begin position="1024"/>
        <end position="1048"/>
    </location>
</feature>
<feature type="compositionally biased region" description="Low complexity" evidence="6">
    <location>
        <begin position="718"/>
        <end position="730"/>
    </location>
</feature>
<evidence type="ECO:0000256" key="6">
    <source>
        <dbReference type="SAM" id="MobiDB-lite"/>
    </source>
</evidence>
<protein>
    <recommendedName>
        <fullName evidence="7">Zinc finger PHD-type domain-containing protein</fullName>
    </recommendedName>
</protein>
<feature type="region of interest" description="Disordered" evidence="6">
    <location>
        <begin position="312"/>
        <end position="413"/>
    </location>
</feature>
<evidence type="ECO:0000256" key="4">
    <source>
        <dbReference type="ARBA" id="ARBA00022833"/>
    </source>
</evidence>
<feature type="compositionally biased region" description="Basic and acidic residues" evidence="6">
    <location>
        <begin position="391"/>
        <end position="401"/>
    </location>
</feature>
<feature type="region of interest" description="Disordered" evidence="6">
    <location>
        <begin position="867"/>
        <end position="891"/>
    </location>
</feature>
<dbReference type="PANTHER" id="PTHR14571">
    <property type="entry name" value="HISTONE-LYSINE N-METHYLTRANSFERASE SET-26-RELATED"/>
    <property type="match status" value="1"/>
</dbReference>
<feature type="region of interest" description="Disordered" evidence="6">
    <location>
        <begin position="557"/>
        <end position="820"/>
    </location>
</feature>
<feature type="compositionally biased region" description="Polar residues" evidence="6">
    <location>
        <begin position="60"/>
        <end position="77"/>
    </location>
</feature>
<reference evidence="8 9" key="1">
    <citation type="submission" date="2018-09" db="EMBL/GenBank/DDBJ databases">
        <title>A high-quality reference genome of wild soybean provides a powerful tool to mine soybean genomes.</title>
        <authorList>
            <person name="Xie M."/>
            <person name="Chung C.Y.L."/>
            <person name="Li M.-W."/>
            <person name="Wong F.-L."/>
            <person name="Chan T.-F."/>
            <person name="Lam H.-M."/>
        </authorList>
    </citation>
    <scope>NUCLEOTIDE SEQUENCE [LARGE SCALE GENOMIC DNA]</scope>
    <source>
        <strain evidence="9">cv. W05</strain>
        <tissue evidence="8">Hypocotyl of etiolated seedlings</tissue>
    </source>
</reference>
<feature type="compositionally biased region" description="Basic residues" evidence="6">
    <location>
        <begin position="1175"/>
        <end position="1185"/>
    </location>
</feature>
<feature type="compositionally biased region" description="Basic and acidic residues" evidence="6">
    <location>
        <begin position="692"/>
        <end position="706"/>
    </location>
</feature>
<feature type="compositionally biased region" description="Polar residues" evidence="6">
    <location>
        <begin position="1"/>
        <end position="12"/>
    </location>
</feature>
<feature type="compositionally biased region" description="Basic and acidic residues" evidence="6">
    <location>
        <begin position="341"/>
        <end position="359"/>
    </location>
</feature>
<evidence type="ECO:0000256" key="1">
    <source>
        <dbReference type="ARBA" id="ARBA00004123"/>
    </source>
</evidence>
<keyword evidence="4" id="KW-0862">Zinc</keyword>
<proteinExistence type="predicted"/>
<dbReference type="SMART" id="SM00249">
    <property type="entry name" value="PHD"/>
    <property type="match status" value="1"/>
</dbReference>
<evidence type="ECO:0000313" key="9">
    <source>
        <dbReference type="Proteomes" id="UP000289340"/>
    </source>
</evidence>
<dbReference type="Proteomes" id="UP000289340">
    <property type="component" value="Chromosome 10"/>
</dbReference>
<keyword evidence="3" id="KW-0863">Zinc-finger</keyword>
<dbReference type="InterPro" id="IPR056065">
    <property type="entry name" value="DUF7648"/>
</dbReference>
<keyword evidence="9" id="KW-1185">Reference proteome</keyword>
<feature type="compositionally biased region" description="Polar residues" evidence="6">
    <location>
        <begin position="312"/>
        <end position="330"/>
    </location>
</feature>
<sequence>MDQSMDSNNGPVSTGSESSGSDSYESDPSPNVIYTQPRISPSFFPPSPSPSVVFPAATESGDSSPPSVTFPTPYQSQKPHRLKSLPISVPSITARIMKGGRSHRPQSSDPPDEWVDGSWTVDCICGVTFDDGEEMVKCDECGVWVHTRCSRYVKGDDTFACDKCKARHNSNSNNTTTTTTNTTNPMETEVAQFLVELPTKTISMDNKKALPSRPRLWTDKPIEERVHVQGPPGGDPSIFAGQSASSIFTPQLWKACGYVPKKFSFKYNEFPFLNNDNDNEGGPAKDDSNDNGAGAGALVSLSKEGNNIASAAPVLNTSSPVGASVETRSGQGKGADTGKFGSEDVPPRVPSDVKKERTLLRPPVVHNSQRSKGDFVGNSSSKERSGKKRLRTSDREVDPRKKTLHSSKTVVTPTADGKQLEFCEDRGSKIFKADTRSIKNKNLKDMVVQEHVSDDHVAVDTTMEEPNNNLTTTEDSSEPLYPDMTKHGVSVGDVVAEEKASHKTPTLVEMSSKTDDAVTSSLKQNYVGNASVKEKDGDCLVADNADDTLVVRSAASPRTEGHCGSAPELVDNQVSQDLDRNMRSSSTKCKVKMRRDDVDNFRKPSNFHSSPMSDLKNNDKPSDHTSDIVKVNDAPVPSLPSCESKVGGFDISSEPIPADHTNKPNELSGDFCQRKQDPVGSEGSFETQKGFTETKDSLDAAKDPSKSEAIGCLPKVGKSSPTSSTMNSKSLGHDIKSEDTEIPNSFTKHGVMADSNIHTKNENCPSDAARDENQKKSVKERPKSSLNSNSKGLQSSRSMQNSVPKQVNSDARDSVHVSSSKPLIHQTASILGSSESNASLHHQKVLQVQNKISSSAPQKVEKLNQTNIHTSSKLNQSHVSSVNPSPISNSSMLSDEELALLLHQELNSSPRVPRVPRARHAGSLPQLTSASATSMLMKRTSGGGKDHYLVSRRKHKDASRPGSGSSRELEDEAKKIEKEKGPSSSDQRKLDMSYVEDAPAREEGLASMAVTNSITNNTVSSTSGIANSDASSPPEDQNLSSMRNSPRNVSDDDTATAGRPVHRTLPGLINDIMSKGRRMTYEELCNAVLPHWHNLRKHNGERYAYSSHSQAVLDCLRNRHEWARLVDRGPKTNSNRKRRKLDAEESDDNGYGKGRTAKDVEGKNFELQKEEFPKGKRKARKRRRLALQGRAVKDVRRRQKVSSLTDEDLGPFSNSSEESMFSEDEIQAGRICPAGSSSDEAGSA</sequence>
<gene>
    <name evidence="8" type="ORF">D0Y65_027333</name>
</gene>
<feature type="domain" description="Zinc finger PHD-type" evidence="7">
    <location>
        <begin position="122"/>
        <end position="165"/>
    </location>
</feature>
<dbReference type="SUPFAM" id="SSF57903">
    <property type="entry name" value="FYVE/PHD zinc finger"/>
    <property type="match status" value="1"/>
</dbReference>
<feature type="compositionally biased region" description="Basic and acidic residues" evidence="6">
    <location>
        <begin position="616"/>
        <end position="627"/>
    </location>
</feature>
<feature type="compositionally biased region" description="Basic and acidic residues" evidence="6">
    <location>
        <begin position="768"/>
        <end position="783"/>
    </location>
</feature>
<dbReference type="Gene3D" id="3.30.40.10">
    <property type="entry name" value="Zinc/RING finger domain, C3HC4 (zinc finger)"/>
    <property type="match status" value="1"/>
</dbReference>
<dbReference type="EMBL" id="QZWG01000010">
    <property type="protein sequence ID" value="RZB87724.1"/>
    <property type="molecule type" value="Genomic_DNA"/>
</dbReference>